<dbReference type="Proteomes" id="UP000571950">
    <property type="component" value="Unassembled WGS sequence"/>
</dbReference>
<proteinExistence type="predicted"/>
<dbReference type="InterPro" id="IPR036388">
    <property type="entry name" value="WH-like_DNA-bd_sf"/>
</dbReference>
<dbReference type="Pfam" id="PF13463">
    <property type="entry name" value="HTH_27"/>
    <property type="match status" value="1"/>
</dbReference>
<reference evidence="2 3" key="1">
    <citation type="submission" date="2020-08" db="EMBL/GenBank/DDBJ databases">
        <title>Genomic Encyclopedia of Type Strains, Phase IV (KMG-IV): sequencing the most valuable type-strain genomes for metagenomic binning, comparative biology and taxonomic classification.</title>
        <authorList>
            <person name="Goeker M."/>
        </authorList>
    </citation>
    <scope>NUCLEOTIDE SEQUENCE [LARGE SCALE GENOMIC DNA]</scope>
    <source>
        <strain evidence="2 3">DSM 26189</strain>
    </source>
</reference>
<evidence type="ECO:0000313" key="3">
    <source>
        <dbReference type="Proteomes" id="UP000571950"/>
    </source>
</evidence>
<dbReference type="AlphaFoldDB" id="A0A7W6BDD5"/>
<feature type="domain" description="HTH marR-type" evidence="1">
    <location>
        <begin position="300"/>
        <end position="349"/>
    </location>
</feature>
<gene>
    <name evidence="2" type="ORF">GGR43_000497</name>
</gene>
<name>A0A7W6BDD5_9SPHN</name>
<organism evidence="2 3">
    <name type="scientific">Sphingobium jiangsuense</name>
    <dbReference type="NCBI Taxonomy" id="870476"/>
    <lineage>
        <taxon>Bacteria</taxon>
        <taxon>Pseudomonadati</taxon>
        <taxon>Pseudomonadota</taxon>
        <taxon>Alphaproteobacteria</taxon>
        <taxon>Sphingomonadales</taxon>
        <taxon>Sphingomonadaceae</taxon>
        <taxon>Sphingobium</taxon>
    </lineage>
</organism>
<keyword evidence="3" id="KW-1185">Reference proteome</keyword>
<comment type="caution">
    <text evidence="2">The sequence shown here is derived from an EMBL/GenBank/DDBJ whole genome shotgun (WGS) entry which is preliminary data.</text>
</comment>
<protein>
    <recommendedName>
        <fullName evidence="1">HTH marR-type domain-containing protein</fullName>
    </recommendedName>
</protein>
<dbReference type="RefSeq" id="WP_188070380.1">
    <property type="nucleotide sequence ID" value="NZ_BSPS01000128.1"/>
</dbReference>
<accession>A0A7W6BDD5</accession>
<dbReference type="InterPro" id="IPR036390">
    <property type="entry name" value="WH_DNA-bd_sf"/>
</dbReference>
<dbReference type="GO" id="GO:0003700">
    <property type="term" value="F:DNA-binding transcription factor activity"/>
    <property type="evidence" value="ECO:0007669"/>
    <property type="project" value="InterPro"/>
</dbReference>
<dbReference type="EMBL" id="JACIDT010000002">
    <property type="protein sequence ID" value="MBB3924796.1"/>
    <property type="molecule type" value="Genomic_DNA"/>
</dbReference>
<dbReference type="SUPFAM" id="SSF46785">
    <property type="entry name" value="Winged helix' DNA-binding domain"/>
    <property type="match status" value="1"/>
</dbReference>
<sequence>MSGYRGFPADGGFAAAFPGAGQDHGGGAGRDGAAVRNWDDFARQAEQPSLLILADGLWTVPGAEAGDDVADLAQALGFRILDRVPLGAATERLSRIVDVDAVLVRCTGAEPGLDLLLARLDTMAGNQGMYLAVAVDLEGLDHVHAIVNADRAAILCRPDREDIVATLAALAGRGQDRARLHDIGRGENADPRLDKLSDELVRLSRTIEALVQNRSPSQFALPAQNEGREPSVQSPARAYAALSAPDGIGAGAGAVTARQVRAVLRARRLRDGIFPADLFADPAWDILLDLMAARLENVRVSVSSLCIAAAVPPTTALRWIRQLTERGLLERQADPDDGRRIFIALSQQGVAAVTRWFEESHDLLLQAGGRGDGGGGRGKSLS</sequence>
<dbReference type="InterPro" id="IPR000835">
    <property type="entry name" value="HTH_MarR-typ"/>
</dbReference>
<dbReference type="Gene3D" id="1.10.10.10">
    <property type="entry name" value="Winged helix-like DNA-binding domain superfamily/Winged helix DNA-binding domain"/>
    <property type="match status" value="1"/>
</dbReference>
<evidence type="ECO:0000313" key="2">
    <source>
        <dbReference type="EMBL" id="MBB3924796.1"/>
    </source>
</evidence>
<evidence type="ECO:0000259" key="1">
    <source>
        <dbReference type="Pfam" id="PF13463"/>
    </source>
</evidence>